<dbReference type="SUPFAM" id="SSF50978">
    <property type="entry name" value="WD40 repeat-like"/>
    <property type="match status" value="1"/>
</dbReference>
<sequence length="1156" mass="127087">MIEGEEIFESANETGYRLCRNISTAQTNEPELVFSASWDLNLPNRLHVCLQNGQLKVFDVDSHACSRFNILFRRYTPVFENDTKSEKVETKHWDKMTTIPDRPDEIIFLHGIARVLMYTALPPPEDEPYPDRPLLASTARGDFPGFIFGSPVMEISSHPARITSLCVSPAGHILASGDEHGNVRLLLLRLLDEISVFKQNERRRKKHTAATSFSKFLPTYNICVPAHQGPIFSMQWLPIMSCSESNNVRNYALVTGSVDRSVRIWRITCCSRAGITMTHAMNLDTLSTHVMSLSSYLYTDRFLLAKNSRVEGFSKTLHMNMHESFISQYSYNTQEEHDEKKKANTINAARSIFLAAGTDVGTVYVWKINFMEVMTAIESLPETLPRSPSSSPRHAPLPVIQDTRIVISDDGTKLYSLMQTSDRPIIHLTINAFPSDGIPLSPGNSFKSRQDLLDFANASAGDVVLAASDTQGAVHIYAPEKLDKQSTTTPRSAGALQALAELPHHPLYDEYRSRLQAADEDVHQRFHTPLVRIGEQKFPAAVVACAFPPAYPQEELLNSLGTPGKSVTYAPRHLADRWDPTEMSQRTGPLLVSNAKGDLILYSVQDLGALAQQYKRDMDDSHNTVTLANLESHNGARNGVHNARGRRDEDSASECSVDSDVRDSDRKLFAHRTGRKIAQMSAVDFLAGEATYVSESEDSRDSRDDLLERVTLKPRSPLKGATGQAGSSGGALRRLESANSMTTRVNTQANTKLSATDPSSRSVSATKTALGTKKSSFAHKEEEDGSEYPRARPPLPTTSMPSPSAPPVRPSPAEVDDINAATNGIGKGKPSINIHIQTKTPKYSAWESPESSAPSSPAHNNMYTYEGLNGDNFSTYSASEPSTPLPSPPKNFKKKTQLGEMDTRENPLAKPEVTYTKLLEGQVNELQQVIDNDEFSVSTQLTTKSDLVAAAAAARAAVLRQRRYAGLTPMQYLDGADMSMLLHEASLGGTREKTKIGKQVDPAWLSNRKYNGPTAEDMSLLDIPDPLVSLRLSHCNAHLRSPGANTASAGSIAATRGVLHGPSVNQSTQESVRTERTAGVGAGVKAAVQEYAYNAEFGLRHSTDPKTLAMKYQVDVNMDQVFGRFNPQAAARLLQPVRDEWSQNSLLDLISSPSTY</sequence>
<dbReference type="Pfam" id="PF00400">
    <property type="entry name" value="WD40"/>
    <property type="match status" value="2"/>
</dbReference>
<accession>A0A7S3GV37</accession>
<feature type="region of interest" description="Disordered" evidence="2">
    <location>
        <begin position="632"/>
        <end position="658"/>
    </location>
</feature>
<dbReference type="InterPro" id="IPR015943">
    <property type="entry name" value="WD40/YVTN_repeat-like_dom_sf"/>
</dbReference>
<dbReference type="SMART" id="SM00320">
    <property type="entry name" value="WD40"/>
    <property type="match status" value="3"/>
</dbReference>
<dbReference type="PROSITE" id="PS50082">
    <property type="entry name" value="WD_REPEATS_2"/>
    <property type="match status" value="1"/>
</dbReference>
<dbReference type="InterPro" id="IPR001680">
    <property type="entry name" value="WD40_rpt"/>
</dbReference>
<gene>
    <name evidence="3" type="ORF">SELO1098_LOCUS5983</name>
</gene>
<feature type="region of interest" description="Disordered" evidence="2">
    <location>
        <begin position="711"/>
        <end position="815"/>
    </location>
</feature>
<dbReference type="AlphaFoldDB" id="A0A7S3GV37"/>
<protein>
    <submittedName>
        <fullName evidence="3">Uncharacterized protein</fullName>
    </submittedName>
</protein>
<feature type="compositionally biased region" description="Polar residues" evidence="2">
    <location>
        <begin position="737"/>
        <end position="775"/>
    </location>
</feature>
<dbReference type="Gene3D" id="2.130.10.10">
    <property type="entry name" value="YVTN repeat-like/Quinoprotein amine dehydrogenase"/>
    <property type="match status" value="1"/>
</dbReference>
<evidence type="ECO:0000313" key="3">
    <source>
        <dbReference type="EMBL" id="CAE0277153.1"/>
    </source>
</evidence>
<evidence type="ECO:0000256" key="1">
    <source>
        <dbReference type="PROSITE-ProRule" id="PRU00221"/>
    </source>
</evidence>
<name>A0A7S3GV37_9STRA</name>
<reference evidence="3" key="1">
    <citation type="submission" date="2021-01" db="EMBL/GenBank/DDBJ databases">
        <authorList>
            <person name="Corre E."/>
            <person name="Pelletier E."/>
            <person name="Niang G."/>
            <person name="Scheremetjew M."/>
            <person name="Finn R."/>
            <person name="Kale V."/>
            <person name="Holt S."/>
            <person name="Cochrane G."/>
            <person name="Meng A."/>
            <person name="Brown T."/>
            <person name="Cohen L."/>
        </authorList>
    </citation>
    <scope>NUCLEOTIDE SEQUENCE</scope>
    <source>
        <strain evidence="3">CCAP 955/1</strain>
    </source>
</reference>
<organism evidence="3">
    <name type="scientific">Spumella elongata</name>
    <dbReference type="NCBI Taxonomy" id="89044"/>
    <lineage>
        <taxon>Eukaryota</taxon>
        <taxon>Sar</taxon>
        <taxon>Stramenopiles</taxon>
        <taxon>Ochrophyta</taxon>
        <taxon>Chrysophyceae</taxon>
        <taxon>Chromulinales</taxon>
        <taxon>Chromulinaceae</taxon>
        <taxon>Spumella</taxon>
    </lineage>
</organism>
<evidence type="ECO:0000256" key="2">
    <source>
        <dbReference type="SAM" id="MobiDB-lite"/>
    </source>
</evidence>
<proteinExistence type="predicted"/>
<dbReference type="InterPro" id="IPR036322">
    <property type="entry name" value="WD40_repeat_dom_sf"/>
</dbReference>
<feature type="repeat" description="WD" evidence="1">
    <location>
        <begin position="253"/>
        <end position="267"/>
    </location>
</feature>
<dbReference type="EMBL" id="HBIC01011974">
    <property type="protein sequence ID" value="CAE0277153.1"/>
    <property type="molecule type" value="Transcribed_RNA"/>
</dbReference>
<feature type="compositionally biased region" description="Basic and acidic residues" evidence="2">
    <location>
        <begin position="778"/>
        <end position="790"/>
    </location>
</feature>
<keyword evidence="1" id="KW-0853">WD repeat</keyword>